<accession>A0A2U2RL12</accession>
<dbReference type="Pfam" id="PF09678">
    <property type="entry name" value="Caa3_CtaG"/>
    <property type="match status" value="1"/>
</dbReference>
<reference evidence="7 8" key="1">
    <citation type="submission" date="2018-05" db="EMBL/GenBank/DDBJ databases">
        <title>Brachybacterium sp. M1HQ-2T, whole genome shotgun sequence.</title>
        <authorList>
            <person name="Tuo L."/>
        </authorList>
    </citation>
    <scope>NUCLEOTIDE SEQUENCE [LARGE SCALE GENOMIC DNA]</scope>
    <source>
        <strain evidence="7 8">M1HQ-2</strain>
    </source>
</reference>
<feature type="transmembrane region" description="Helical" evidence="6">
    <location>
        <begin position="12"/>
        <end position="31"/>
    </location>
</feature>
<dbReference type="EMBL" id="QFKX01000002">
    <property type="protein sequence ID" value="PWH06553.1"/>
    <property type="molecule type" value="Genomic_DNA"/>
</dbReference>
<evidence type="ECO:0008006" key="9">
    <source>
        <dbReference type="Google" id="ProtNLM"/>
    </source>
</evidence>
<gene>
    <name evidence="7" type="ORF">DEO23_06235</name>
</gene>
<evidence type="ECO:0000256" key="3">
    <source>
        <dbReference type="ARBA" id="ARBA00022692"/>
    </source>
</evidence>
<feature type="transmembrane region" description="Helical" evidence="6">
    <location>
        <begin position="67"/>
        <end position="84"/>
    </location>
</feature>
<feature type="transmembrane region" description="Helical" evidence="6">
    <location>
        <begin position="163"/>
        <end position="182"/>
    </location>
</feature>
<organism evidence="7 8">
    <name type="scientific">Brachybacterium endophyticum</name>
    <dbReference type="NCBI Taxonomy" id="2182385"/>
    <lineage>
        <taxon>Bacteria</taxon>
        <taxon>Bacillati</taxon>
        <taxon>Actinomycetota</taxon>
        <taxon>Actinomycetes</taxon>
        <taxon>Micrococcales</taxon>
        <taxon>Dermabacteraceae</taxon>
        <taxon>Brachybacterium</taxon>
    </lineage>
</organism>
<feature type="transmembrane region" description="Helical" evidence="6">
    <location>
        <begin position="197"/>
        <end position="217"/>
    </location>
</feature>
<comment type="caution">
    <text evidence="7">The sequence shown here is derived from an EMBL/GenBank/DDBJ whole genome shotgun (WGS) entry which is preliminary data.</text>
</comment>
<keyword evidence="5 6" id="KW-0472">Membrane</keyword>
<dbReference type="InterPro" id="IPR019108">
    <property type="entry name" value="Caa3_assmbl_CtaG-rel"/>
</dbReference>
<evidence type="ECO:0000256" key="4">
    <source>
        <dbReference type="ARBA" id="ARBA00022989"/>
    </source>
</evidence>
<keyword evidence="8" id="KW-1185">Reference proteome</keyword>
<sequence>MSAPLDLPVLAAALHLLAVLEGAGTLGAALLAGSGPVHRARGALAVCGGAWVLVLAADLLAGPGPAPLIGAGSAALVVMLAVALEGRAVAWICAGLAAIGIAVGVLGSHGAGYPHIDAVLPALVHVLALSTWAGLLAVGAALRGEARRAARRMASPSSLPPATRPLVAWILVAGSGAWLLILHRSELGAPGESGRDVLALGESAVVLALGALVIMSARRARTAAADRAGDAGSWIPRVVLPLLLLALVLAAALDATAGAPTGPDTRGTSPATVLTGRDLPPAPGPLALLTAWRPDALVLAGILLLGALLVGVLREGPRGRRLRAAAGLLLLAWISCGPLGVYAPVLSSAHLIQQGLLLVLVGPLLASAVPAPRRLQGLLARDPWLAPVLALGPTGAVVLVHATPWLLRPGLASIPGHELLLLLPALAGALTWWSLDRGVLRTVPRILRAVLAALPVAGLAASGLGLALGHVLLVPDRFGATGRSWRADALADQQTGGWFLVILAALALAALVARSRTGRAPRRA</sequence>
<proteinExistence type="predicted"/>
<dbReference type="RefSeq" id="WP_109275146.1">
    <property type="nucleotide sequence ID" value="NZ_QFKX01000002.1"/>
</dbReference>
<evidence type="ECO:0000313" key="7">
    <source>
        <dbReference type="EMBL" id="PWH06553.1"/>
    </source>
</evidence>
<feature type="transmembrane region" description="Helical" evidence="6">
    <location>
        <begin position="325"/>
        <end position="345"/>
    </location>
</feature>
<evidence type="ECO:0000256" key="6">
    <source>
        <dbReference type="SAM" id="Phobius"/>
    </source>
</evidence>
<feature type="transmembrane region" description="Helical" evidence="6">
    <location>
        <begin position="447"/>
        <end position="475"/>
    </location>
</feature>
<feature type="transmembrane region" description="Helical" evidence="6">
    <location>
        <begin position="351"/>
        <end position="372"/>
    </location>
</feature>
<keyword evidence="4 6" id="KW-1133">Transmembrane helix</keyword>
<comment type="subcellular location">
    <subcellularLocation>
        <location evidence="1">Cell membrane</location>
        <topology evidence="1">Multi-pass membrane protein</topology>
    </subcellularLocation>
</comment>
<protein>
    <recommendedName>
        <fullName evidence="9">Copper resistance protein D domain-containing protein</fullName>
    </recommendedName>
</protein>
<evidence type="ECO:0000256" key="1">
    <source>
        <dbReference type="ARBA" id="ARBA00004651"/>
    </source>
</evidence>
<evidence type="ECO:0000256" key="2">
    <source>
        <dbReference type="ARBA" id="ARBA00022475"/>
    </source>
</evidence>
<dbReference type="Proteomes" id="UP000245590">
    <property type="component" value="Unassembled WGS sequence"/>
</dbReference>
<evidence type="ECO:0000256" key="5">
    <source>
        <dbReference type="ARBA" id="ARBA00023136"/>
    </source>
</evidence>
<feature type="transmembrane region" description="Helical" evidence="6">
    <location>
        <begin position="495"/>
        <end position="513"/>
    </location>
</feature>
<dbReference type="AlphaFoldDB" id="A0A2U2RL12"/>
<keyword evidence="3 6" id="KW-0812">Transmembrane</keyword>
<feature type="transmembrane region" description="Helical" evidence="6">
    <location>
        <begin position="91"/>
        <end position="112"/>
    </location>
</feature>
<dbReference type="GO" id="GO:0005886">
    <property type="term" value="C:plasma membrane"/>
    <property type="evidence" value="ECO:0007669"/>
    <property type="project" value="UniProtKB-SubCell"/>
</dbReference>
<evidence type="ECO:0000313" key="8">
    <source>
        <dbReference type="Proteomes" id="UP000245590"/>
    </source>
</evidence>
<feature type="transmembrane region" description="Helical" evidence="6">
    <location>
        <begin position="384"/>
        <end position="407"/>
    </location>
</feature>
<feature type="transmembrane region" description="Helical" evidence="6">
    <location>
        <begin position="43"/>
        <end position="61"/>
    </location>
</feature>
<keyword evidence="2" id="KW-1003">Cell membrane</keyword>
<name>A0A2U2RL12_9MICO</name>
<feature type="transmembrane region" description="Helical" evidence="6">
    <location>
        <begin position="118"/>
        <end position="142"/>
    </location>
</feature>
<feature type="transmembrane region" description="Helical" evidence="6">
    <location>
        <begin position="419"/>
        <end position="435"/>
    </location>
</feature>
<feature type="transmembrane region" description="Helical" evidence="6">
    <location>
        <begin position="238"/>
        <end position="259"/>
    </location>
</feature>
<feature type="transmembrane region" description="Helical" evidence="6">
    <location>
        <begin position="296"/>
        <end position="313"/>
    </location>
</feature>